<dbReference type="RefSeq" id="XP_068367607.1">
    <property type="nucleotide sequence ID" value="XM_068498201.1"/>
</dbReference>
<dbReference type="PANTHER" id="PTHR20875">
    <property type="entry name" value="EF-HAND CALCIUM-BINDING DOMAIN-CONTAINING PROTEIN 6-RELATED"/>
    <property type="match status" value="1"/>
</dbReference>
<dbReference type="AlphaFoldDB" id="A0A1J4KT50"/>
<dbReference type="OrthoDB" id="191686at2759"/>
<dbReference type="InterPro" id="IPR011992">
    <property type="entry name" value="EF-hand-dom_pair"/>
</dbReference>
<dbReference type="EMBL" id="MLAK01000363">
    <property type="protein sequence ID" value="OHT14471.1"/>
    <property type="molecule type" value="Genomic_DNA"/>
</dbReference>
<evidence type="ECO:0000313" key="1">
    <source>
        <dbReference type="EMBL" id="OHT14471.1"/>
    </source>
</evidence>
<accession>A0A1J4KT50</accession>
<evidence type="ECO:0000313" key="2">
    <source>
        <dbReference type="Proteomes" id="UP000179807"/>
    </source>
</evidence>
<dbReference type="Proteomes" id="UP000179807">
    <property type="component" value="Unassembled WGS sequence"/>
</dbReference>
<proteinExistence type="predicted"/>
<dbReference type="SUPFAM" id="SSF47473">
    <property type="entry name" value="EF-hand"/>
    <property type="match status" value="3"/>
</dbReference>
<dbReference type="GeneID" id="94832905"/>
<organism evidence="1 2">
    <name type="scientific">Tritrichomonas foetus</name>
    <dbReference type="NCBI Taxonomy" id="1144522"/>
    <lineage>
        <taxon>Eukaryota</taxon>
        <taxon>Metamonada</taxon>
        <taxon>Parabasalia</taxon>
        <taxon>Tritrichomonadida</taxon>
        <taxon>Tritrichomonadidae</taxon>
        <taxon>Tritrichomonas</taxon>
    </lineage>
</organism>
<dbReference type="InterPro" id="IPR052603">
    <property type="entry name" value="EFCB6"/>
</dbReference>
<dbReference type="VEuPathDB" id="TrichDB:TRFO_15122"/>
<protein>
    <submittedName>
        <fullName evidence="1">EF hand family protein</fullName>
    </submittedName>
</protein>
<name>A0A1J4KT50_9EUKA</name>
<sequence length="768" mass="87715">MNANGVFLSELRNKAKRKGTQLEDLLEEVDRAKSGRMNLNLFRKLVANTGLYVEDDKFLDMVEPYTQNNQFFYAQFISDVDNSNQGDNTQRLSDDQLREFGAPLRDRGVDLVDFLRQWDRQRSGHVATSIFLRNVSSTPLGQIVCRAYTNPITNDVEYVKLWQDVERVLAAKYTGNPIDPQKMQVLINYLADVVKQQGIDLFAQFQRIDRFKKRRVQPSQFLQVIDSLGVKNVPPQDLTDLCDTFTENAVFDYVSFCDEIDRANALKAQIKPVPQPVKIDVDQVLARIAKEFHNRHSQLRAQFTQFDTQNNGIIPAARFIRAVMNQGFSVTDAEIEAVAQDFGDGRGNVDYISFVNFVMPPQEPAVKVEDVLVRLQDFLNLKKIQLQPLLKKFDLRNKGEVPFSKLQAVLRDISFDLTNEETNAVKQQFAGPGADGPVNIIQICELVDPIIEAPKPRPVLPKKEYVEPATLALDVMTKIGAIVSRYQLDIFEDFRRYDTKGTGLIKDGEFAAVIASLPSAPNESDIQALLNFYSNPGSHIINYESFCQEMDEFAMKRLQQNPEMTTKMMGALPSAPPSAKPVLKRFKMHLYATKISPDVLFTPYDSNHCGLIASLKLKPILDDCGFRTSDEDIRVLIDAFQDQRLPEKISYKRLCGELNDIRLTQSDLAMTQETGMTSMKQTMNPEVLRFTSEFREKLLERHKRIAQPFVGVRSQAMPAMDFRRCLESFGLVIKETDMQKIFREYRLNMQGDIDWQRFVQDVETIKTV</sequence>
<dbReference type="PANTHER" id="PTHR20875:SF0">
    <property type="entry name" value="GH12158P"/>
    <property type="match status" value="1"/>
</dbReference>
<keyword evidence="2" id="KW-1185">Reference proteome</keyword>
<dbReference type="Gene3D" id="1.10.238.10">
    <property type="entry name" value="EF-hand"/>
    <property type="match status" value="2"/>
</dbReference>
<reference evidence="1" key="1">
    <citation type="submission" date="2016-10" db="EMBL/GenBank/DDBJ databases">
        <authorList>
            <person name="Benchimol M."/>
            <person name="Almeida L.G."/>
            <person name="Vasconcelos A.T."/>
            <person name="Perreira-Neves A."/>
            <person name="Rosa I.A."/>
            <person name="Tasca T."/>
            <person name="Bogo M.R."/>
            <person name="de Souza W."/>
        </authorList>
    </citation>
    <scope>NUCLEOTIDE SEQUENCE [LARGE SCALE GENOMIC DNA]</scope>
    <source>
        <strain evidence="1">K</strain>
    </source>
</reference>
<gene>
    <name evidence="1" type="ORF">TRFO_15122</name>
</gene>
<comment type="caution">
    <text evidence="1">The sequence shown here is derived from an EMBL/GenBank/DDBJ whole genome shotgun (WGS) entry which is preliminary data.</text>
</comment>